<reference evidence="1" key="1">
    <citation type="submission" date="2018-02" db="EMBL/GenBank/DDBJ databases">
        <title>Rhizophora mucronata_Transcriptome.</title>
        <authorList>
            <person name="Meera S.P."/>
            <person name="Sreeshan A."/>
            <person name="Augustine A."/>
        </authorList>
    </citation>
    <scope>NUCLEOTIDE SEQUENCE</scope>
    <source>
        <tissue evidence="1">Leaf</tissue>
    </source>
</reference>
<dbReference type="AlphaFoldDB" id="A0A2P2NFZ8"/>
<dbReference type="EMBL" id="GGEC01060918">
    <property type="protein sequence ID" value="MBX41402.1"/>
    <property type="molecule type" value="Transcribed_RNA"/>
</dbReference>
<protein>
    <submittedName>
        <fullName evidence="1">Uncharacterized protein</fullName>
    </submittedName>
</protein>
<evidence type="ECO:0000313" key="1">
    <source>
        <dbReference type="EMBL" id="MBX41402.1"/>
    </source>
</evidence>
<organism evidence="1">
    <name type="scientific">Rhizophora mucronata</name>
    <name type="common">Asiatic mangrove</name>
    <dbReference type="NCBI Taxonomy" id="61149"/>
    <lineage>
        <taxon>Eukaryota</taxon>
        <taxon>Viridiplantae</taxon>
        <taxon>Streptophyta</taxon>
        <taxon>Embryophyta</taxon>
        <taxon>Tracheophyta</taxon>
        <taxon>Spermatophyta</taxon>
        <taxon>Magnoliopsida</taxon>
        <taxon>eudicotyledons</taxon>
        <taxon>Gunneridae</taxon>
        <taxon>Pentapetalae</taxon>
        <taxon>rosids</taxon>
        <taxon>fabids</taxon>
        <taxon>Malpighiales</taxon>
        <taxon>Rhizophoraceae</taxon>
        <taxon>Rhizophora</taxon>
    </lineage>
</organism>
<proteinExistence type="predicted"/>
<name>A0A2P2NFZ8_RHIMU</name>
<sequence length="23" mass="2730">MRSSIKAYTGYIEFLKQKSDNLH</sequence>
<accession>A0A2P2NFZ8</accession>